<dbReference type="EMBL" id="FR824151">
    <property type="protein sequence ID" value="CCA20909.1"/>
    <property type="molecule type" value="Genomic_DNA"/>
</dbReference>
<dbReference type="AlphaFoldDB" id="F0WI31"/>
<name>F0WI31_9STRA</name>
<dbReference type="PANTHER" id="PTHR31827:SF1">
    <property type="entry name" value="EMB|CAB89363.1"/>
    <property type="match status" value="1"/>
</dbReference>
<protein>
    <submittedName>
        <fullName evidence="2">Uncharacterized protein AlNc14C106G6238</fullName>
    </submittedName>
</protein>
<dbReference type="Pfam" id="PF24906">
    <property type="entry name" value="Zf_WRKY19"/>
    <property type="match status" value="1"/>
</dbReference>
<reference evidence="2" key="2">
    <citation type="submission" date="2011-02" db="EMBL/GenBank/DDBJ databases">
        <authorList>
            <person name="MacLean D."/>
        </authorList>
    </citation>
    <scope>NUCLEOTIDE SEQUENCE</scope>
</reference>
<evidence type="ECO:0000259" key="1">
    <source>
        <dbReference type="Pfam" id="PF24906"/>
    </source>
</evidence>
<dbReference type="PANTHER" id="PTHR31827">
    <property type="entry name" value="EMB|CAB89363.1"/>
    <property type="match status" value="1"/>
</dbReference>
<organism evidence="2">
    <name type="scientific">Albugo laibachii Nc14</name>
    <dbReference type="NCBI Taxonomy" id="890382"/>
    <lineage>
        <taxon>Eukaryota</taxon>
        <taxon>Sar</taxon>
        <taxon>Stramenopiles</taxon>
        <taxon>Oomycota</taxon>
        <taxon>Peronosporomycetes</taxon>
        <taxon>Albuginales</taxon>
        <taxon>Albuginaceae</taxon>
        <taxon>Albugo</taxon>
    </lineage>
</organism>
<feature type="domain" description="WRKY19-like zinc finger" evidence="1">
    <location>
        <begin position="150"/>
        <end position="170"/>
    </location>
</feature>
<accession>F0WI31</accession>
<sequence length="208" mass="22845">MSDSKFALSYILNAKQVASPSRSRHNPCANSISPRAQADKCVKSTGLTALSEAVSTATYKRNLPISKSSKPEEPSRCCRMTGCENLIVSRSLCVKHGGGTRCTFPECTKRAKLNRRCFQHGGCRFCKVDGCKSKAKRHGCCWSHGGGMICQVKECTKISTQGGLCWAHGGGSRCRAKNCQRRSYQKLDYYCTLHADTISHEKREALIG</sequence>
<proteinExistence type="predicted"/>
<reference evidence="2" key="1">
    <citation type="journal article" date="2011" name="PLoS Biol.">
        <title>Gene gain and loss during evolution of obligate parasitism in the white rust pathogen of Arabidopsis thaliana.</title>
        <authorList>
            <person name="Kemen E."/>
            <person name="Gardiner A."/>
            <person name="Schultz-Larsen T."/>
            <person name="Kemen A.C."/>
            <person name="Balmuth A.L."/>
            <person name="Robert-Seilaniantz A."/>
            <person name="Bailey K."/>
            <person name="Holub E."/>
            <person name="Studholme D.J."/>
            <person name="Maclean D."/>
            <person name="Jones J.D."/>
        </authorList>
    </citation>
    <scope>NUCLEOTIDE SEQUENCE</scope>
</reference>
<gene>
    <name evidence="2" type="primary">AlNc14C106G6238</name>
    <name evidence="2" type="ORF">ALNC14_070520</name>
</gene>
<dbReference type="InterPro" id="IPR056866">
    <property type="entry name" value="Znf_WRKY19"/>
</dbReference>
<evidence type="ECO:0000313" key="2">
    <source>
        <dbReference type="EMBL" id="CCA20909.1"/>
    </source>
</evidence>
<dbReference type="HOGENOM" id="CLU_044935_2_0_1"/>